<comment type="similarity">
    <text evidence="1 2">Belongs to the UPF0145 family.</text>
</comment>
<dbReference type="InterPro" id="IPR035439">
    <property type="entry name" value="UPF0145_dom_sf"/>
</dbReference>
<dbReference type="RefSeq" id="WP_279241381.1">
    <property type="nucleotide sequence ID" value="NZ_CP036501.1"/>
</dbReference>
<evidence type="ECO:0000256" key="1">
    <source>
        <dbReference type="ARBA" id="ARBA00010751"/>
    </source>
</evidence>
<dbReference type="PANTHER" id="PTHR34068:SF2">
    <property type="entry name" value="UPF0145 PROTEIN SCO3412"/>
    <property type="match status" value="1"/>
</dbReference>
<sequence length="110" mass="11716">MTDPKTIKLLSIESIPAGMEPLGLVRGSTARSRNITRDITAVIKNVVGGEVKSYTQLMADAREEAIYRMQEDAAQLNATMVVGVRFASSMITQGVSEMVAWGTAVGPSGD</sequence>
<dbReference type="InterPro" id="IPR002765">
    <property type="entry name" value="UPF0145_YbjQ-like"/>
</dbReference>
<evidence type="ECO:0000256" key="2">
    <source>
        <dbReference type="HAMAP-Rule" id="MF_00338"/>
    </source>
</evidence>
<dbReference type="EMBL" id="CP036501">
    <property type="protein sequence ID" value="UZP74919.1"/>
    <property type="molecule type" value="Genomic_DNA"/>
</dbReference>
<dbReference type="HAMAP" id="MF_00338">
    <property type="entry name" value="UPF0145"/>
    <property type="match status" value="1"/>
</dbReference>
<keyword evidence="4" id="KW-1185">Reference proteome</keyword>
<dbReference type="SUPFAM" id="SSF117782">
    <property type="entry name" value="YbjQ-like"/>
    <property type="match status" value="1"/>
</dbReference>
<dbReference type="Pfam" id="PF01906">
    <property type="entry name" value="YbjQ_1"/>
    <property type="match status" value="1"/>
</dbReference>
<proteinExistence type="inferred from homology"/>
<dbReference type="PANTHER" id="PTHR34068">
    <property type="entry name" value="UPF0145 PROTEIN YBJQ"/>
    <property type="match status" value="1"/>
</dbReference>
<organism evidence="3 4">
    <name type="scientific">Candidatus Paraluminiphilus aquimaris</name>
    <dbReference type="NCBI Taxonomy" id="2518994"/>
    <lineage>
        <taxon>Bacteria</taxon>
        <taxon>Pseudomonadati</taxon>
        <taxon>Pseudomonadota</taxon>
        <taxon>Gammaproteobacteria</taxon>
        <taxon>Cellvibrionales</taxon>
        <taxon>Halieaceae</taxon>
        <taxon>Candidatus Paraluminiphilus</taxon>
    </lineage>
</organism>
<name>A0ABY6Q781_9GAMM</name>
<gene>
    <name evidence="3" type="ORF">E0F26_09300</name>
</gene>
<accession>A0ABY6Q781</accession>
<evidence type="ECO:0000313" key="3">
    <source>
        <dbReference type="EMBL" id="UZP74919.1"/>
    </source>
</evidence>
<dbReference type="Gene3D" id="3.30.110.70">
    <property type="entry name" value="Hypothetical protein apc22750. Chain B"/>
    <property type="match status" value="1"/>
</dbReference>
<dbReference type="Proteomes" id="UP001317963">
    <property type="component" value="Chromosome"/>
</dbReference>
<reference evidence="3 4" key="1">
    <citation type="submission" date="2019-02" db="EMBL/GenBank/DDBJ databases">
        <title>Halieaceae_genomes.</title>
        <authorList>
            <person name="Li S.-H."/>
        </authorList>
    </citation>
    <scope>NUCLEOTIDE SEQUENCE [LARGE SCALE GENOMIC DNA]</scope>
    <source>
        <strain evidence="3 4">JH123</strain>
    </source>
</reference>
<protein>
    <recommendedName>
        <fullName evidence="2">UPF0145 protein E0F26_09300</fullName>
    </recommendedName>
</protein>
<evidence type="ECO:0000313" key="4">
    <source>
        <dbReference type="Proteomes" id="UP001317963"/>
    </source>
</evidence>